<dbReference type="RefSeq" id="XP_022240140.1">
    <property type="nucleotide sequence ID" value="XM_022384432.1"/>
</dbReference>
<dbReference type="PROSITE" id="PS50025">
    <property type="entry name" value="LAM_G_DOMAIN"/>
    <property type="match status" value="6"/>
</dbReference>
<feature type="domain" description="Laminin G" evidence="6">
    <location>
        <begin position="22"/>
        <end position="204"/>
    </location>
</feature>
<dbReference type="SMART" id="SM00282">
    <property type="entry name" value="LamG"/>
    <property type="match status" value="6"/>
</dbReference>
<protein>
    <submittedName>
        <fullName evidence="9 10">Neurexin-1-like</fullName>
    </submittedName>
</protein>
<evidence type="ECO:0000256" key="2">
    <source>
        <dbReference type="PROSITE-ProRule" id="PRU00076"/>
    </source>
</evidence>
<proteinExistence type="predicted"/>
<comment type="caution">
    <text evidence="2">Lacks conserved residue(s) required for the propagation of feature annotation.</text>
</comment>
<keyword evidence="8" id="KW-1185">Reference proteome</keyword>
<keyword evidence="5" id="KW-0732">Signal</keyword>
<evidence type="ECO:0000259" key="6">
    <source>
        <dbReference type="PROSITE" id="PS50025"/>
    </source>
</evidence>
<feature type="domain" description="Laminin G" evidence="6">
    <location>
        <begin position="670"/>
        <end position="848"/>
    </location>
</feature>
<evidence type="ECO:0000256" key="4">
    <source>
        <dbReference type="SAM" id="Phobius"/>
    </source>
</evidence>
<dbReference type="InterPro" id="IPR050372">
    <property type="entry name" value="Neurexin-related_CASP"/>
</dbReference>
<dbReference type="InterPro" id="IPR013320">
    <property type="entry name" value="ConA-like_dom_sf"/>
</dbReference>
<feature type="signal peptide" evidence="5">
    <location>
        <begin position="1"/>
        <end position="22"/>
    </location>
</feature>
<dbReference type="PROSITE" id="PS50026">
    <property type="entry name" value="EGF_3"/>
    <property type="match status" value="3"/>
</dbReference>
<dbReference type="GeneID" id="106458275"/>
<dbReference type="Gene3D" id="2.10.25.10">
    <property type="entry name" value="Laminin"/>
    <property type="match status" value="3"/>
</dbReference>
<feature type="domain" description="EGF-like" evidence="7">
    <location>
        <begin position="630"/>
        <end position="667"/>
    </location>
</feature>
<feature type="domain" description="EGF-like" evidence="7">
    <location>
        <begin position="1036"/>
        <end position="1073"/>
    </location>
</feature>
<dbReference type="PANTHER" id="PTHR15036">
    <property type="entry name" value="PIKACHURIN-LIKE PROTEIN"/>
    <property type="match status" value="1"/>
</dbReference>
<dbReference type="InterPro" id="IPR001791">
    <property type="entry name" value="Laminin_G"/>
</dbReference>
<feature type="region of interest" description="Disordered" evidence="3">
    <location>
        <begin position="1447"/>
        <end position="1467"/>
    </location>
</feature>
<dbReference type="PANTHER" id="PTHR15036:SF89">
    <property type="entry name" value="NEUREXIN 1, ISOFORM F"/>
    <property type="match status" value="1"/>
</dbReference>
<dbReference type="SUPFAM" id="SSF49899">
    <property type="entry name" value="Concanavalin A-like lectins/glucanases"/>
    <property type="match status" value="6"/>
</dbReference>
<keyword evidence="4" id="KW-1133">Transmembrane helix</keyword>
<dbReference type="RefSeq" id="XP_022240139.1">
    <property type="nucleotide sequence ID" value="XM_022384431.1"/>
</dbReference>
<evidence type="ECO:0000313" key="11">
    <source>
        <dbReference type="RefSeq" id="XP_022240140.1"/>
    </source>
</evidence>
<dbReference type="Pfam" id="PF02210">
    <property type="entry name" value="Laminin_G_2"/>
    <property type="match status" value="6"/>
</dbReference>
<feature type="domain" description="Laminin G" evidence="6">
    <location>
        <begin position="245"/>
        <end position="439"/>
    </location>
</feature>
<evidence type="ECO:0000256" key="3">
    <source>
        <dbReference type="SAM" id="MobiDB-lite"/>
    </source>
</evidence>
<accession>A0ABM1S935</accession>
<keyword evidence="1" id="KW-1015">Disulfide bond</keyword>
<reference evidence="9 10" key="1">
    <citation type="submission" date="2025-05" db="UniProtKB">
        <authorList>
            <consortium name="RefSeq"/>
        </authorList>
    </citation>
    <scope>IDENTIFICATION</scope>
    <source>
        <tissue evidence="9 10">Muscle</tissue>
    </source>
</reference>
<dbReference type="Proteomes" id="UP000694941">
    <property type="component" value="Unplaced"/>
</dbReference>
<feature type="transmembrane region" description="Helical" evidence="4">
    <location>
        <begin position="1472"/>
        <end position="1495"/>
    </location>
</feature>
<feature type="domain" description="EGF-like" evidence="7">
    <location>
        <begin position="200"/>
        <end position="238"/>
    </location>
</feature>
<evidence type="ECO:0000313" key="8">
    <source>
        <dbReference type="Proteomes" id="UP000694941"/>
    </source>
</evidence>
<dbReference type="CDD" id="cd00110">
    <property type="entry name" value="LamG"/>
    <property type="match status" value="6"/>
</dbReference>
<dbReference type="RefSeq" id="XP_022240138.1">
    <property type="nucleotide sequence ID" value="XM_022384430.1"/>
</dbReference>
<evidence type="ECO:0000259" key="7">
    <source>
        <dbReference type="PROSITE" id="PS50026"/>
    </source>
</evidence>
<dbReference type="Pfam" id="PF00008">
    <property type="entry name" value="EGF"/>
    <property type="match status" value="1"/>
</dbReference>
<feature type="region of interest" description="Disordered" evidence="3">
    <location>
        <begin position="1514"/>
        <end position="1541"/>
    </location>
</feature>
<feature type="region of interest" description="Disordered" evidence="3">
    <location>
        <begin position="1321"/>
        <end position="1342"/>
    </location>
</feature>
<evidence type="ECO:0000313" key="12">
    <source>
        <dbReference type="RefSeq" id="XP_022240141.1"/>
    </source>
</evidence>
<feature type="domain" description="Laminin G" evidence="6">
    <location>
        <begin position="1077"/>
        <end position="1252"/>
    </location>
</feature>
<evidence type="ECO:0000313" key="9">
    <source>
        <dbReference type="RefSeq" id="XP_022240138.1"/>
    </source>
</evidence>
<sequence>MIRFSGYIISLVIVFWAATCESFILEGSPTSYAQFKTWNGSLSFEFQTNELNGLLFYTDDGGRFRYFFELKLVEGTLRLRYNLGEGSAFITVGRGLNDGEWHLVEIVRHVEKVSLRVDDEIKNRVTPGRDFAFENLSMNSFVYIGGLPARYKSKLSQLALTTVFFEPHFKGAIRKVIYSNDEASSRRQDMIAFHGIRNNGLDHCNYRDPCQHGGTCISTDSGAICDCKNVDYEGNFCDKEKSQSEATFRGVEFLSYDFKAFGGGEPITSLSDTVSLFFKTRQPHGMLFYTGDGDDFLSLSLRDGGIVLTVSLGSGSLERVVRPSRVRFDDNQWHKVLVHRKVREITDVTSFCHLSIAVDGVYTQRGSTAGTFSFLSSKELYVGGSDVNSGHLGIHSRVSFVGCLRKVRFLADSLSMDLIELASTGSKLVRPQGNFQFVCHEVEAADPITFTTKESFLALSRWDAPRGGRISFKIRTNEPNGVLMYNSGATAQGDFFAFELLAGHVYLLLNLGSGSVKVKATTRRVDDGHWHRIYLTRKSKSGRVIVDEYSVEFFTQGNSNQLDLEGPLYLGGIGTSPEGRTIPPELWSGKLQYGYVGCMRDLIVNDNAVDIALYAQKQDSGSIRPACHTSPPQCDSQPCLNGGFCTEGWNRYLCDCSRTNFTGSVCSKDATTLSFDGEQYMNIQIPEISRTQAEDIRLRFRTTRPSGLLLATTLEKSVNHLVVALESGRIKVILNLGDGNKLLHVGNRLNDDQWHTLQIIRRGHNLVVRVDSETLSGELVGHQMTLEFQDLHIGAYIPSGIPVYSPQSQTRDVPNFIGHMQKLLFNGDQFFEMARTGQLVNFQVTAKFGKKEEIVHHPVTFKSKNTFLGISQLKAYSTMNLYFQFKTLEPNGLILYNSGKEQDFIAIELVNGHLDYIFNLGDGPKKVRSNTRRTLNDNKWHAVTIGRQSLRQHTLMVDDMIATVTSVGSNVHLDLDGLLYLGGVRRSTYNNLPKLVQSKHGFEGCLASLDLNGEIVNPIADAIIPSTLVSDGCAGADTKCSNSACANKGVCVQLWNGYTCDCDMTSFTGPTCSDESIAYEFGSGSGIITFNHPLDRRPDTKTDLLALGFVTVSDNAILVRIYSGSSNDYLQLEILEGNIFAVYNLGTDDHPIGELSTRVDNGQYHVVRFTRSGPNSTIQLDDHNVVTKYPNGKQLAIFNSHSKIEIGAKKNMGSGRLEKPFHGIITGLVFNGDRLLDMASEGDPRVTVEGDVELLVSIPYDLGQVRPSDSQMHQPLSRFAHSGDDLVFSGAGSGCFDDEDNCGVIVVEPGDDLITPIFIPPTHKPRHPTPNPSSRVSQRPVEIRHSDETLCDDEEGCGEGSGIEGFVITNPPINYYIPEKGVSISQEPAPSASPVPPQLLPPSSTTSYWNVVNKGDAQVKAWNASTTWRPINYISTRNPPSVYQVPIPDIPKKDQGLQKPNKKPKSSADNTALVIGIIAGVLISIVLIALIVYKLRNRTDGAYKRNEGKDYRFEPVSNSPALLGGQQQANGALKPTEKAHRLPKKKDIKELKEWYV</sequence>
<name>A0ABM1S935_LIMPO</name>
<feature type="domain" description="Laminin G" evidence="6">
    <location>
        <begin position="857"/>
        <end position="1033"/>
    </location>
</feature>
<dbReference type="InterPro" id="IPR000742">
    <property type="entry name" value="EGF"/>
</dbReference>
<dbReference type="SMART" id="SM00181">
    <property type="entry name" value="EGF"/>
    <property type="match status" value="3"/>
</dbReference>
<evidence type="ECO:0000256" key="1">
    <source>
        <dbReference type="ARBA" id="ARBA00023157"/>
    </source>
</evidence>
<feature type="chain" id="PRO_5045023147" evidence="5">
    <location>
        <begin position="23"/>
        <end position="1556"/>
    </location>
</feature>
<evidence type="ECO:0000256" key="5">
    <source>
        <dbReference type="SAM" id="SignalP"/>
    </source>
</evidence>
<keyword evidence="4" id="KW-0472">Membrane</keyword>
<organism evidence="8 11">
    <name type="scientific">Limulus polyphemus</name>
    <name type="common">Atlantic horseshoe crab</name>
    <dbReference type="NCBI Taxonomy" id="6850"/>
    <lineage>
        <taxon>Eukaryota</taxon>
        <taxon>Metazoa</taxon>
        <taxon>Ecdysozoa</taxon>
        <taxon>Arthropoda</taxon>
        <taxon>Chelicerata</taxon>
        <taxon>Merostomata</taxon>
        <taxon>Xiphosura</taxon>
        <taxon>Limulidae</taxon>
        <taxon>Limulus</taxon>
    </lineage>
</organism>
<evidence type="ECO:0000313" key="10">
    <source>
        <dbReference type="RefSeq" id="XP_022240139.1"/>
    </source>
</evidence>
<gene>
    <name evidence="9 10 11 12" type="primary">LOC106458275</name>
</gene>
<dbReference type="RefSeq" id="XP_022240141.1">
    <property type="nucleotide sequence ID" value="XM_022384433.1"/>
</dbReference>
<feature type="compositionally biased region" description="Polar residues" evidence="3">
    <location>
        <begin position="1516"/>
        <end position="1530"/>
    </location>
</feature>
<keyword evidence="2" id="KW-0245">EGF-like domain</keyword>
<dbReference type="Gene3D" id="2.60.120.200">
    <property type="match status" value="6"/>
</dbReference>
<keyword evidence="4" id="KW-0812">Transmembrane</keyword>
<feature type="domain" description="Laminin G" evidence="6">
    <location>
        <begin position="446"/>
        <end position="627"/>
    </location>
</feature>
<dbReference type="CDD" id="cd00054">
    <property type="entry name" value="EGF_CA"/>
    <property type="match status" value="3"/>
</dbReference>